<evidence type="ECO:0000256" key="12">
    <source>
        <dbReference type="PIRSR" id="PIRSR016308-1"/>
    </source>
</evidence>
<comment type="catalytic activity">
    <reaction evidence="1 11 15">
        <text>Thiol-dependent hydrolysis of ester, thioester, amide, peptide and isopeptide bonds formed by the C-terminal Gly of ubiquitin (a 76-residue protein attached to proteins as an intracellular targeting signal).</text>
        <dbReference type="EC" id="3.4.19.12"/>
    </reaction>
</comment>
<dbReference type="GO" id="GO:0008270">
    <property type="term" value="F:zinc ion binding"/>
    <property type="evidence" value="ECO:0007669"/>
    <property type="project" value="UniProtKB-UniRule"/>
</dbReference>
<evidence type="ECO:0000256" key="11">
    <source>
        <dbReference type="PIRNR" id="PIRNR016308"/>
    </source>
</evidence>
<dbReference type="FunFam" id="1.10.8.10:FF:000086">
    <property type="entry name" value="Ubiquitin carboxyl-terminal hydrolase"/>
    <property type="match status" value="1"/>
</dbReference>
<feature type="domain" description="UBA" evidence="16">
    <location>
        <begin position="584"/>
        <end position="625"/>
    </location>
</feature>
<dbReference type="Proteomes" id="UP000184383">
    <property type="component" value="Unassembled WGS sequence"/>
</dbReference>
<dbReference type="GO" id="GO:0006508">
    <property type="term" value="P:proteolysis"/>
    <property type="evidence" value="ECO:0007669"/>
    <property type="project" value="UniProtKB-KW"/>
</dbReference>
<keyword evidence="3 11" id="KW-0645">Protease</keyword>
<dbReference type="PROSITE" id="PS00973">
    <property type="entry name" value="USP_2"/>
    <property type="match status" value="1"/>
</dbReference>
<dbReference type="Pfam" id="PF00627">
    <property type="entry name" value="UBA"/>
    <property type="match status" value="2"/>
</dbReference>
<evidence type="ECO:0000256" key="2">
    <source>
        <dbReference type="ARBA" id="ARBA00009085"/>
    </source>
</evidence>
<keyword evidence="7 11" id="KW-0833">Ubl conjugation pathway</keyword>
<dbReference type="GO" id="GO:0004843">
    <property type="term" value="F:cysteine-type deubiquitinase activity"/>
    <property type="evidence" value="ECO:0007669"/>
    <property type="project" value="UniProtKB-UniRule"/>
</dbReference>
<comment type="similarity">
    <text evidence="2 11 15">Belongs to the peptidase C19 family.</text>
</comment>
<evidence type="ECO:0000256" key="3">
    <source>
        <dbReference type="ARBA" id="ARBA00022670"/>
    </source>
</evidence>
<dbReference type="PANTHER" id="PTHR24006">
    <property type="entry name" value="UBIQUITIN CARBOXYL-TERMINAL HYDROLASE"/>
    <property type="match status" value="1"/>
</dbReference>
<keyword evidence="4 11" id="KW-0479">Metal-binding</keyword>
<sequence>MASCCHVNAHDLNQPSVSQAVYREDCTQCFDSVDDESGLNVCLHCFNGGCTGDREHALLHYKRFGHPLALNIKRTQKKIQRDEPPNKISKLAIPAETEEDRYDTTTRVVCYSCGQDDIDKSSGKLPTVVEGVMKALTFSKREEIKAWEQEFIPCEHTLGLVQHEPKQIESRGNSQCSMCDLRENLWLCLECGVLGCGRSQFGGIGGNSHALAHSDLTSHGVAVKLGSITADGSADIYCYKCNEERTDPDLASHLSHWGINLMGREKTEKSLMEMQVEHNLKWDFSMTTEDGHELVPVFGPGFTGLANLGNSCYLSSIVQCLFALPEFQQRYYHAIKDSPLSQAPAEDLETQMRKLADGILSGRYSQPRNDFIYSPGSPEVPCQKGLAPAMFKHLVGRGHEEFSTMRQQDAFEFLLHVFKLVSLSKHPEGLQNPVQSFRFAVEQRLQCTSCKKVRYRVDEQDNISIPVPTRRLPHSDSTSTSNQFEPVTLTECLENFTGDEIVDFKCPSCGNGDGFSKRSLFKTLPQELVINARRFELINWVPTKLDIPVEVGDGPFDLSSYLSSGRHEGEELLPDHDDSDGMFIPQPEALEQLLSMGFPKTRSEKALHETGNSDPEAAMNWIFAHMEDPDIDEPLVNRTSGGMGSVKQDPLKIGQLGEMGIDESHAKRALAATDGDVNRALDWVFSHPDELEDVDNGHYEEGCDHASGLDTIPAKYELRSIVCHKGSSVHAGHYVAFVRKALPGQVGLSWVMFNDEKVVKVDDIQEMKKFAYLYFFSRV</sequence>
<evidence type="ECO:0000256" key="9">
    <source>
        <dbReference type="ARBA" id="ARBA00022807"/>
    </source>
</evidence>
<dbReference type="InterPro" id="IPR050164">
    <property type="entry name" value="Peptidase_C19"/>
</dbReference>
<dbReference type="EC" id="3.4.19.12" evidence="11 15"/>
<dbReference type="InterPro" id="IPR001607">
    <property type="entry name" value="Znf_UBP"/>
</dbReference>
<accession>A0A1L9RLG2</accession>
<dbReference type="SMART" id="SM00165">
    <property type="entry name" value="UBA"/>
    <property type="match status" value="2"/>
</dbReference>
<dbReference type="CDD" id="cd14385">
    <property type="entry name" value="UBA1_spUBP14_like"/>
    <property type="match status" value="1"/>
</dbReference>
<keyword evidence="5" id="KW-0677">Repeat</keyword>
<evidence type="ECO:0000259" key="17">
    <source>
        <dbReference type="PROSITE" id="PS50235"/>
    </source>
</evidence>
<keyword evidence="8 11" id="KW-0378">Hydrolase</keyword>
<evidence type="ECO:0000256" key="8">
    <source>
        <dbReference type="ARBA" id="ARBA00022801"/>
    </source>
</evidence>
<evidence type="ECO:0000313" key="20">
    <source>
        <dbReference type="Proteomes" id="UP000184383"/>
    </source>
</evidence>
<dbReference type="SUPFAM" id="SSF54001">
    <property type="entry name" value="Cysteine proteinases"/>
    <property type="match status" value="1"/>
</dbReference>
<dbReference type="InterPro" id="IPR009060">
    <property type="entry name" value="UBA-like_sf"/>
</dbReference>
<evidence type="ECO:0000313" key="19">
    <source>
        <dbReference type="EMBL" id="OJJ35744.1"/>
    </source>
</evidence>
<dbReference type="Pfam" id="PF02148">
    <property type="entry name" value="zf-UBP"/>
    <property type="match status" value="1"/>
</dbReference>
<gene>
    <name evidence="19" type="ORF">ASPWEDRAFT_40982</name>
</gene>
<dbReference type="Gene3D" id="1.10.8.10">
    <property type="entry name" value="DNA helicase RuvA subunit, C-terminal domain"/>
    <property type="match status" value="2"/>
</dbReference>
<dbReference type="SUPFAM" id="SSF46934">
    <property type="entry name" value="UBA-like"/>
    <property type="match status" value="1"/>
</dbReference>
<feature type="domain" description="UBA" evidence="16">
    <location>
        <begin position="645"/>
        <end position="687"/>
    </location>
</feature>
<evidence type="ECO:0000259" key="16">
    <source>
        <dbReference type="PROSITE" id="PS50030"/>
    </source>
</evidence>
<name>A0A1L9RLG2_ASPWE</name>
<evidence type="ECO:0000256" key="5">
    <source>
        <dbReference type="ARBA" id="ARBA00022737"/>
    </source>
</evidence>
<feature type="active site" description="Proton acceptor" evidence="12">
    <location>
        <position position="733"/>
    </location>
</feature>
<keyword evidence="20" id="KW-1185">Reference proteome</keyword>
<dbReference type="PANTHER" id="PTHR24006:SF664">
    <property type="entry name" value="UBIQUITIN CARBOXYL-TERMINAL HYDROLASE"/>
    <property type="match status" value="1"/>
</dbReference>
<dbReference type="InterPro" id="IPR013083">
    <property type="entry name" value="Znf_RING/FYVE/PHD"/>
</dbReference>
<dbReference type="InterPro" id="IPR018200">
    <property type="entry name" value="USP_CS"/>
</dbReference>
<dbReference type="OrthoDB" id="361536at2759"/>
<feature type="active site" description="Nucleophile" evidence="12">
    <location>
        <position position="312"/>
    </location>
</feature>
<proteinExistence type="inferred from homology"/>
<dbReference type="InterPro" id="IPR038765">
    <property type="entry name" value="Papain-like_cys_pep_sf"/>
</dbReference>
<evidence type="ECO:0000256" key="7">
    <source>
        <dbReference type="ARBA" id="ARBA00022786"/>
    </source>
</evidence>
<feature type="domain" description="UBP-type" evidence="18">
    <location>
        <begin position="152"/>
        <end position="261"/>
    </location>
</feature>
<evidence type="ECO:0000256" key="6">
    <source>
        <dbReference type="ARBA" id="ARBA00022771"/>
    </source>
</evidence>
<feature type="binding site" evidence="13">
    <location>
        <position position="196"/>
    </location>
    <ligand>
        <name>Zn(2+)</name>
        <dbReference type="ChEBI" id="CHEBI:29105"/>
    </ligand>
</feature>
<dbReference type="Gene3D" id="3.90.70.10">
    <property type="entry name" value="Cysteine proteinases"/>
    <property type="match status" value="1"/>
</dbReference>
<dbReference type="FunFam" id="3.90.70.10:FF:000144">
    <property type="entry name" value="Ubiquitinyl hydrolase 1"/>
    <property type="match status" value="1"/>
</dbReference>
<dbReference type="CDD" id="cd02658">
    <property type="entry name" value="Peptidase_C19B"/>
    <property type="match status" value="1"/>
</dbReference>
<dbReference type="PROSITE" id="PS50030">
    <property type="entry name" value="UBA"/>
    <property type="match status" value="2"/>
</dbReference>
<dbReference type="EMBL" id="KV878212">
    <property type="protein sequence ID" value="OJJ35744.1"/>
    <property type="molecule type" value="Genomic_DNA"/>
</dbReference>
<keyword evidence="10 11" id="KW-0862">Zinc</keyword>
<protein>
    <recommendedName>
        <fullName evidence="11 15">Ubiquitin carboxyl-terminal hydrolase</fullName>
        <ecNumber evidence="11 15">3.4.19.12</ecNumber>
    </recommendedName>
</protein>
<dbReference type="InterPro" id="IPR041432">
    <property type="entry name" value="UBP13_Znf-UBP_var"/>
</dbReference>
<dbReference type="Pfam" id="PF00443">
    <property type="entry name" value="UCH"/>
    <property type="match status" value="1"/>
</dbReference>
<evidence type="ECO:0000256" key="4">
    <source>
        <dbReference type="ARBA" id="ARBA00022723"/>
    </source>
</evidence>
<dbReference type="STRING" id="1073089.A0A1L9RLG2"/>
<dbReference type="Pfam" id="PF17807">
    <property type="entry name" value="zf-UBP_var"/>
    <property type="match status" value="1"/>
</dbReference>
<dbReference type="Gene3D" id="3.30.40.10">
    <property type="entry name" value="Zinc/RING finger domain, C3HC4 (zinc finger)"/>
    <property type="match status" value="2"/>
</dbReference>
<evidence type="ECO:0000259" key="18">
    <source>
        <dbReference type="PROSITE" id="PS50271"/>
    </source>
</evidence>
<feature type="binding site" evidence="13">
    <location>
        <position position="209"/>
    </location>
    <ligand>
        <name>Zn(2+)</name>
        <dbReference type="ChEBI" id="CHEBI:29105"/>
    </ligand>
</feature>
<feature type="domain" description="USP" evidence="17">
    <location>
        <begin position="303"/>
        <end position="779"/>
    </location>
</feature>
<evidence type="ECO:0000256" key="15">
    <source>
        <dbReference type="RuleBase" id="RU366025"/>
    </source>
</evidence>
<feature type="binding site" evidence="13">
    <location>
        <position position="176"/>
    </location>
    <ligand>
        <name>Zn(2+)</name>
        <dbReference type="ChEBI" id="CHEBI:29105"/>
    </ligand>
</feature>
<dbReference type="GeneID" id="63751286"/>
<feature type="domain" description="UBP-type" evidence="18">
    <location>
        <begin position="1"/>
        <end position="108"/>
    </location>
</feature>
<evidence type="ECO:0000256" key="1">
    <source>
        <dbReference type="ARBA" id="ARBA00000707"/>
    </source>
</evidence>
<evidence type="ECO:0000256" key="13">
    <source>
        <dbReference type="PIRSR" id="PIRSR016308-3"/>
    </source>
</evidence>
<dbReference type="FunFam" id="3.30.40.10:FF:000396">
    <property type="entry name" value="Ubiquitin carboxyl-terminal hydrolase"/>
    <property type="match status" value="1"/>
</dbReference>
<reference evidence="20" key="1">
    <citation type="journal article" date="2017" name="Genome Biol.">
        <title>Comparative genomics reveals high biological diversity and specific adaptations in the industrially and medically important fungal genus Aspergillus.</title>
        <authorList>
            <person name="de Vries R.P."/>
            <person name="Riley R."/>
            <person name="Wiebenga A."/>
            <person name="Aguilar-Osorio G."/>
            <person name="Amillis S."/>
            <person name="Uchima C.A."/>
            <person name="Anderluh G."/>
            <person name="Asadollahi M."/>
            <person name="Askin M."/>
            <person name="Barry K."/>
            <person name="Battaglia E."/>
            <person name="Bayram O."/>
            <person name="Benocci T."/>
            <person name="Braus-Stromeyer S.A."/>
            <person name="Caldana C."/>
            <person name="Canovas D."/>
            <person name="Cerqueira G.C."/>
            <person name="Chen F."/>
            <person name="Chen W."/>
            <person name="Choi C."/>
            <person name="Clum A."/>
            <person name="Dos Santos R.A."/>
            <person name="Damasio A.R."/>
            <person name="Diallinas G."/>
            <person name="Emri T."/>
            <person name="Fekete E."/>
            <person name="Flipphi M."/>
            <person name="Freyberg S."/>
            <person name="Gallo A."/>
            <person name="Gournas C."/>
            <person name="Habgood R."/>
            <person name="Hainaut M."/>
            <person name="Harispe M.L."/>
            <person name="Henrissat B."/>
            <person name="Hilden K.S."/>
            <person name="Hope R."/>
            <person name="Hossain A."/>
            <person name="Karabika E."/>
            <person name="Karaffa L."/>
            <person name="Karanyi Z."/>
            <person name="Krasevec N."/>
            <person name="Kuo A."/>
            <person name="Kusch H."/>
            <person name="LaButti K."/>
            <person name="Lagendijk E.L."/>
            <person name="Lapidus A."/>
            <person name="Levasseur A."/>
            <person name="Lindquist E."/>
            <person name="Lipzen A."/>
            <person name="Logrieco A.F."/>
            <person name="MacCabe A."/>
            <person name="Maekelae M.R."/>
            <person name="Malavazi I."/>
            <person name="Melin P."/>
            <person name="Meyer V."/>
            <person name="Mielnichuk N."/>
            <person name="Miskei M."/>
            <person name="Molnar A.P."/>
            <person name="Mule G."/>
            <person name="Ngan C.Y."/>
            <person name="Orejas M."/>
            <person name="Orosz E."/>
            <person name="Ouedraogo J.P."/>
            <person name="Overkamp K.M."/>
            <person name="Park H.-S."/>
            <person name="Perrone G."/>
            <person name="Piumi F."/>
            <person name="Punt P.J."/>
            <person name="Ram A.F."/>
            <person name="Ramon A."/>
            <person name="Rauscher S."/>
            <person name="Record E."/>
            <person name="Riano-Pachon D.M."/>
            <person name="Robert V."/>
            <person name="Roehrig J."/>
            <person name="Ruller R."/>
            <person name="Salamov A."/>
            <person name="Salih N.S."/>
            <person name="Samson R.A."/>
            <person name="Sandor E."/>
            <person name="Sanguinetti M."/>
            <person name="Schuetze T."/>
            <person name="Sepcic K."/>
            <person name="Shelest E."/>
            <person name="Sherlock G."/>
            <person name="Sophianopoulou V."/>
            <person name="Squina F.M."/>
            <person name="Sun H."/>
            <person name="Susca A."/>
            <person name="Todd R.B."/>
            <person name="Tsang A."/>
            <person name="Unkles S.E."/>
            <person name="van de Wiele N."/>
            <person name="van Rossen-Uffink D."/>
            <person name="Oliveira J.V."/>
            <person name="Vesth T.C."/>
            <person name="Visser J."/>
            <person name="Yu J.-H."/>
            <person name="Zhou M."/>
            <person name="Andersen M.R."/>
            <person name="Archer D.B."/>
            <person name="Baker S.E."/>
            <person name="Benoit I."/>
            <person name="Brakhage A.A."/>
            <person name="Braus G.H."/>
            <person name="Fischer R."/>
            <person name="Frisvad J.C."/>
            <person name="Goldman G.H."/>
            <person name="Houbraken J."/>
            <person name="Oakley B."/>
            <person name="Pocsi I."/>
            <person name="Scazzocchio C."/>
            <person name="Seiboth B."/>
            <person name="vanKuyk P.A."/>
            <person name="Wortman J."/>
            <person name="Dyer P.S."/>
            <person name="Grigoriev I.V."/>
        </authorList>
    </citation>
    <scope>NUCLEOTIDE SEQUENCE [LARGE SCALE GENOMIC DNA]</scope>
    <source>
        <strain evidence="20">DTO 134E9</strain>
    </source>
</reference>
<dbReference type="RefSeq" id="XP_040689420.1">
    <property type="nucleotide sequence ID" value="XM_040835438.1"/>
</dbReference>
<keyword evidence="6 14" id="KW-0863">Zinc-finger</keyword>
<dbReference type="VEuPathDB" id="FungiDB:ASPWEDRAFT_40982"/>
<dbReference type="AlphaFoldDB" id="A0A1L9RLG2"/>
<dbReference type="SUPFAM" id="SSF57850">
    <property type="entry name" value="RING/U-box"/>
    <property type="match status" value="2"/>
</dbReference>
<keyword evidence="9 11" id="KW-0788">Thiol protease</keyword>
<feature type="binding site" evidence="13">
    <location>
        <position position="179"/>
    </location>
    <ligand>
        <name>Zn(2+)</name>
        <dbReference type="ChEBI" id="CHEBI:29105"/>
    </ligand>
</feature>
<dbReference type="InterPro" id="IPR016652">
    <property type="entry name" value="Ubiquitinyl_hydrolase"/>
</dbReference>
<dbReference type="InterPro" id="IPR001394">
    <property type="entry name" value="Peptidase_C19_UCH"/>
</dbReference>
<dbReference type="SMART" id="SM00290">
    <property type="entry name" value="ZnF_UBP"/>
    <property type="match status" value="2"/>
</dbReference>
<dbReference type="PROSITE" id="PS00972">
    <property type="entry name" value="USP_1"/>
    <property type="match status" value="1"/>
</dbReference>
<evidence type="ECO:0000256" key="10">
    <source>
        <dbReference type="ARBA" id="ARBA00022833"/>
    </source>
</evidence>
<dbReference type="GO" id="GO:0016579">
    <property type="term" value="P:protein deubiquitination"/>
    <property type="evidence" value="ECO:0007669"/>
    <property type="project" value="InterPro"/>
</dbReference>
<dbReference type="InterPro" id="IPR028889">
    <property type="entry name" value="USP"/>
</dbReference>
<dbReference type="InterPro" id="IPR015940">
    <property type="entry name" value="UBA"/>
</dbReference>
<dbReference type="GO" id="GO:0005829">
    <property type="term" value="C:cytosol"/>
    <property type="evidence" value="ECO:0007669"/>
    <property type="project" value="TreeGrafter"/>
</dbReference>
<dbReference type="PROSITE" id="PS50235">
    <property type="entry name" value="USP_3"/>
    <property type="match status" value="1"/>
</dbReference>
<dbReference type="PIRSF" id="PIRSF016308">
    <property type="entry name" value="UBP"/>
    <property type="match status" value="1"/>
</dbReference>
<dbReference type="PROSITE" id="PS50271">
    <property type="entry name" value="ZF_UBP"/>
    <property type="match status" value="2"/>
</dbReference>
<organism evidence="19 20">
    <name type="scientific">Aspergillus wentii DTO 134E9</name>
    <dbReference type="NCBI Taxonomy" id="1073089"/>
    <lineage>
        <taxon>Eukaryota</taxon>
        <taxon>Fungi</taxon>
        <taxon>Dikarya</taxon>
        <taxon>Ascomycota</taxon>
        <taxon>Pezizomycotina</taxon>
        <taxon>Eurotiomycetes</taxon>
        <taxon>Eurotiomycetidae</taxon>
        <taxon>Eurotiales</taxon>
        <taxon>Aspergillaceae</taxon>
        <taxon>Aspergillus</taxon>
        <taxon>Aspergillus subgen. Cremei</taxon>
    </lineage>
</organism>
<dbReference type="FunFam" id="3.30.40.10:FF:000587">
    <property type="entry name" value="Ubiquitin carboxyl-terminal hydrolase"/>
    <property type="match status" value="1"/>
</dbReference>
<dbReference type="GO" id="GO:0005634">
    <property type="term" value="C:nucleus"/>
    <property type="evidence" value="ECO:0007669"/>
    <property type="project" value="TreeGrafter"/>
</dbReference>
<evidence type="ECO:0000256" key="14">
    <source>
        <dbReference type="PROSITE-ProRule" id="PRU00502"/>
    </source>
</evidence>